<proteinExistence type="inferred from homology"/>
<gene>
    <name evidence="13" type="ORF">KFE25_001768</name>
</gene>
<dbReference type="Gene3D" id="3.40.630.30">
    <property type="match status" value="1"/>
</dbReference>
<dbReference type="PANTHER" id="PTHR14744">
    <property type="entry name" value="N-ALPHA-ACETYLTRANSFERASE 60"/>
    <property type="match status" value="1"/>
</dbReference>
<keyword evidence="2" id="KW-0808">Transferase</keyword>
<dbReference type="GO" id="GO:0000139">
    <property type="term" value="C:Golgi membrane"/>
    <property type="evidence" value="ECO:0007669"/>
    <property type="project" value="TreeGrafter"/>
</dbReference>
<dbReference type="AlphaFoldDB" id="A0A8J6CAU9"/>
<dbReference type="OMA" id="QWICTRT"/>
<keyword evidence="14" id="KW-1185">Reference proteome</keyword>
<comment type="caution">
    <text evidence="13">The sequence shown here is derived from an EMBL/GenBank/DDBJ whole genome shotgun (WGS) entry which is preliminary data.</text>
</comment>
<comment type="catalytic activity">
    <reaction evidence="9">
        <text>L-lysyl-[protein] + acetyl-CoA = N(6)-acetyl-L-lysyl-[protein] + CoA + H(+)</text>
        <dbReference type="Rhea" id="RHEA:45948"/>
        <dbReference type="Rhea" id="RHEA-COMP:9752"/>
        <dbReference type="Rhea" id="RHEA-COMP:10731"/>
        <dbReference type="ChEBI" id="CHEBI:15378"/>
        <dbReference type="ChEBI" id="CHEBI:29969"/>
        <dbReference type="ChEBI" id="CHEBI:57287"/>
        <dbReference type="ChEBI" id="CHEBI:57288"/>
        <dbReference type="ChEBI" id="CHEBI:61930"/>
        <dbReference type="EC" id="2.3.1.48"/>
    </reaction>
</comment>
<keyword evidence="5" id="KW-0012">Acyltransferase</keyword>
<dbReference type="PROSITE" id="PS51186">
    <property type="entry name" value="GNAT"/>
    <property type="match status" value="1"/>
</dbReference>
<dbReference type="GO" id="GO:0007059">
    <property type="term" value="P:chromosome segregation"/>
    <property type="evidence" value="ECO:0007669"/>
    <property type="project" value="UniProtKB-KW"/>
</dbReference>
<dbReference type="CDD" id="cd04301">
    <property type="entry name" value="NAT_SF"/>
    <property type="match status" value="1"/>
</dbReference>
<sequence>MAKGMLPIAADGGARFPPLSSLPSTDARQADKHCRRAPPFPPGGNDDADDDQHVVLRPCAHEPIETLRDVHEAVFPIKFEDAFFEQLASGRFRTIGAYLPDNRLVGIAVWEVTSCWQADRYDGPLFSRVVGCGDSRDRHAVYIMTLGVRAGLRRQGIGRALLDACVSSARDTADCACVYLHVLASNSRAVRMYTGAQFLCLHTLPRFYPASTFIAPAAVDGIDADAHVFARYLRDGVPPASLRLLRSWRLACALLLNALSGAAVVDVRADRARAPRVATTGAAGERPPEVRLSVAHYAVGSGARARPRAPANEHARVAKGGETNERATRIAIAVELGV</sequence>
<evidence type="ECO:0000256" key="2">
    <source>
        <dbReference type="ARBA" id="ARBA00022679"/>
    </source>
</evidence>
<accession>A0A8J6CAU9</accession>
<feature type="region of interest" description="Disordered" evidence="11">
    <location>
        <begin position="1"/>
        <end position="51"/>
    </location>
</feature>
<evidence type="ECO:0000259" key="12">
    <source>
        <dbReference type="PROSITE" id="PS51186"/>
    </source>
</evidence>
<evidence type="ECO:0000256" key="6">
    <source>
        <dbReference type="ARBA" id="ARBA00025774"/>
    </source>
</evidence>
<dbReference type="PANTHER" id="PTHR14744:SF15">
    <property type="entry name" value="N-ALPHA-ACETYLTRANSFERASE 60"/>
    <property type="match status" value="1"/>
</dbReference>
<evidence type="ECO:0000256" key="9">
    <source>
        <dbReference type="ARBA" id="ARBA00048017"/>
    </source>
</evidence>
<dbReference type="InterPro" id="IPR000182">
    <property type="entry name" value="GNAT_dom"/>
</dbReference>
<dbReference type="Pfam" id="PF00583">
    <property type="entry name" value="Acetyltransf_1"/>
    <property type="match status" value="1"/>
</dbReference>
<evidence type="ECO:0000256" key="5">
    <source>
        <dbReference type="ARBA" id="ARBA00023315"/>
    </source>
</evidence>
<organism evidence="13 14">
    <name type="scientific">Diacronema lutheri</name>
    <name type="common">Unicellular marine alga</name>
    <name type="synonym">Monochrysis lutheri</name>
    <dbReference type="NCBI Taxonomy" id="2081491"/>
    <lineage>
        <taxon>Eukaryota</taxon>
        <taxon>Haptista</taxon>
        <taxon>Haptophyta</taxon>
        <taxon>Pavlovophyceae</taxon>
        <taxon>Pavlovales</taxon>
        <taxon>Pavlovaceae</taxon>
        <taxon>Diacronema</taxon>
    </lineage>
</organism>
<dbReference type="InterPro" id="IPR045141">
    <property type="entry name" value="NAA60-like"/>
</dbReference>
<evidence type="ECO:0000256" key="1">
    <source>
        <dbReference type="ARBA" id="ARBA00013184"/>
    </source>
</evidence>
<dbReference type="GO" id="GO:0004402">
    <property type="term" value="F:histone acetyltransferase activity"/>
    <property type="evidence" value="ECO:0007669"/>
    <property type="project" value="TreeGrafter"/>
</dbReference>
<dbReference type="SUPFAM" id="SSF55729">
    <property type="entry name" value="Acyl-CoA N-acyltransferases (Nat)"/>
    <property type="match status" value="1"/>
</dbReference>
<evidence type="ECO:0000256" key="3">
    <source>
        <dbReference type="ARBA" id="ARBA00022829"/>
    </source>
</evidence>
<keyword evidence="3" id="KW-0159">Chromosome partition</keyword>
<evidence type="ECO:0000256" key="4">
    <source>
        <dbReference type="ARBA" id="ARBA00022853"/>
    </source>
</evidence>
<name>A0A8J6CAU9_DIALT</name>
<dbReference type="EC" id="2.3.1.48" evidence="1"/>
<feature type="domain" description="N-acetyltransferase" evidence="12">
    <location>
        <begin position="54"/>
        <end position="225"/>
    </location>
</feature>
<evidence type="ECO:0000256" key="11">
    <source>
        <dbReference type="SAM" id="MobiDB-lite"/>
    </source>
</evidence>
<dbReference type="EMBL" id="JAGTXO010000018">
    <property type="protein sequence ID" value="KAG8462995.1"/>
    <property type="molecule type" value="Genomic_DNA"/>
</dbReference>
<dbReference type="OrthoDB" id="47017at2759"/>
<evidence type="ECO:0000256" key="7">
    <source>
        <dbReference type="ARBA" id="ARBA00026111"/>
    </source>
</evidence>
<evidence type="ECO:0000313" key="13">
    <source>
        <dbReference type="EMBL" id="KAG8462995.1"/>
    </source>
</evidence>
<dbReference type="Proteomes" id="UP000751190">
    <property type="component" value="Unassembled WGS sequence"/>
</dbReference>
<dbReference type="GO" id="GO:0120518">
    <property type="term" value="F:protein N-terminal-methionine acetyltransferase activity"/>
    <property type="evidence" value="ECO:0007669"/>
    <property type="project" value="UniProtKB-EC"/>
</dbReference>
<evidence type="ECO:0000256" key="8">
    <source>
        <dbReference type="ARBA" id="ARBA00026144"/>
    </source>
</evidence>
<dbReference type="EC" id="2.3.1.259" evidence="7"/>
<protein>
    <recommendedName>
        <fullName evidence="8">N-alpha-acetyltransferase 60</fullName>
        <ecNumber evidence="7">2.3.1.259</ecNumber>
        <ecNumber evidence="1">2.3.1.48</ecNumber>
    </recommendedName>
</protein>
<evidence type="ECO:0000256" key="10">
    <source>
        <dbReference type="ARBA" id="ARBA00048848"/>
    </source>
</evidence>
<comment type="similarity">
    <text evidence="6">Belongs to the acetyltransferase family. NAA60 subfamily.</text>
</comment>
<dbReference type="InterPro" id="IPR016181">
    <property type="entry name" value="Acyl_CoA_acyltransferase"/>
</dbReference>
<keyword evidence="4" id="KW-0156">Chromatin regulator</keyword>
<evidence type="ECO:0000313" key="14">
    <source>
        <dbReference type="Proteomes" id="UP000751190"/>
    </source>
</evidence>
<reference evidence="13" key="1">
    <citation type="submission" date="2021-05" db="EMBL/GenBank/DDBJ databases">
        <title>The genome of the haptophyte Pavlova lutheri (Diacronema luteri, Pavlovales) - a model for lipid biosynthesis in eukaryotic algae.</title>
        <authorList>
            <person name="Hulatt C.J."/>
            <person name="Posewitz M.C."/>
        </authorList>
    </citation>
    <scope>NUCLEOTIDE SEQUENCE</scope>
    <source>
        <strain evidence="13">NIVA-4/92</strain>
    </source>
</reference>
<comment type="catalytic activity">
    <reaction evidence="10">
        <text>N-terminal L-methionyl-[transmembrane protein] + acetyl-CoA = N-terminal N(alpha)-acetyl-L-methionyl-[transmembrane protein] + CoA + H(+)</text>
        <dbReference type="Rhea" id="RHEA:50604"/>
        <dbReference type="Rhea" id="RHEA-COMP:12745"/>
        <dbReference type="Rhea" id="RHEA-COMP:12746"/>
        <dbReference type="ChEBI" id="CHEBI:15378"/>
        <dbReference type="ChEBI" id="CHEBI:57287"/>
        <dbReference type="ChEBI" id="CHEBI:57288"/>
        <dbReference type="ChEBI" id="CHEBI:64731"/>
        <dbReference type="ChEBI" id="CHEBI:133414"/>
        <dbReference type="EC" id="2.3.1.259"/>
    </reaction>
</comment>